<accession>A0A165N5H5</accession>
<proteinExistence type="predicted"/>
<keyword evidence="2" id="KW-1185">Reference proteome</keyword>
<evidence type="ECO:0000313" key="1">
    <source>
        <dbReference type="EMBL" id="KZT66542.1"/>
    </source>
</evidence>
<reference evidence="1 2" key="1">
    <citation type="journal article" date="2016" name="Mol. Biol. Evol.">
        <title>Comparative Genomics of Early-Diverging Mushroom-Forming Fungi Provides Insights into the Origins of Lignocellulose Decay Capabilities.</title>
        <authorList>
            <person name="Nagy L.G."/>
            <person name="Riley R."/>
            <person name="Tritt A."/>
            <person name="Adam C."/>
            <person name="Daum C."/>
            <person name="Floudas D."/>
            <person name="Sun H."/>
            <person name="Yadav J.S."/>
            <person name="Pangilinan J."/>
            <person name="Larsson K.H."/>
            <person name="Matsuura K."/>
            <person name="Barry K."/>
            <person name="Labutti K."/>
            <person name="Kuo R."/>
            <person name="Ohm R.A."/>
            <person name="Bhattacharya S.S."/>
            <person name="Shirouzu T."/>
            <person name="Yoshinaga Y."/>
            <person name="Martin F.M."/>
            <person name="Grigoriev I.V."/>
            <person name="Hibbett D.S."/>
        </authorList>
    </citation>
    <scope>NUCLEOTIDE SEQUENCE [LARGE SCALE GENOMIC DNA]</scope>
    <source>
        <strain evidence="1 2">L-15889</strain>
    </source>
</reference>
<gene>
    <name evidence="1" type="ORF">DAEQUDRAFT_447461</name>
</gene>
<dbReference type="AlphaFoldDB" id="A0A165N5H5"/>
<organism evidence="1 2">
    <name type="scientific">Daedalea quercina L-15889</name>
    <dbReference type="NCBI Taxonomy" id="1314783"/>
    <lineage>
        <taxon>Eukaryota</taxon>
        <taxon>Fungi</taxon>
        <taxon>Dikarya</taxon>
        <taxon>Basidiomycota</taxon>
        <taxon>Agaricomycotina</taxon>
        <taxon>Agaricomycetes</taxon>
        <taxon>Polyporales</taxon>
        <taxon>Fomitopsis</taxon>
    </lineage>
</organism>
<evidence type="ECO:0000313" key="2">
    <source>
        <dbReference type="Proteomes" id="UP000076727"/>
    </source>
</evidence>
<dbReference type="EMBL" id="KV429087">
    <property type="protein sequence ID" value="KZT66542.1"/>
    <property type="molecule type" value="Genomic_DNA"/>
</dbReference>
<dbReference type="Proteomes" id="UP000076727">
    <property type="component" value="Unassembled WGS sequence"/>
</dbReference>
<protein>
    <submittedName>
        <fullName evidence="1">Uncharacterized protein</fullName>
    </submittedName>
</protein>
<sequence length="185" mass="21685">MLDHMHALRACTYRCLRGTVNHDRIIDISCTPRAPRCTQHSLYPAPHWLSLPVSRAQGAVLRRAHSPDGMKAPEAKWSSVVERIWSARIGRGRMREWCELRMDGDGYLTFTSKYVRSKAPQLFWHYANESPGCDKEEPRCPSPSDVQPCNRRRKRWITYSYSQRVRDAHRYVKLMSQMAKLDIRR</sequence>
<name>A0A165N5H5_9APHY</name>